<dbReference type="EMBL" id="DVOD01000060">
    <property type="protein sequence ID" value="HIU93155.1"/>
    <property type="molecule type" value="Genomic_DNA"/>
</dbReference>
<dbReference type="Gene3D" id="3.60.20.10">
    <property type="entry name" value="Glutamine Phosphoribosylpyrophosphate, subunit 1, domain 1"/>
    <property type="match status" value="1"/>
</dbReference>
<reference evidence="2" key="2">
    <citation type="journal article" date="2021" name="PeerJ">
        <title>Extensive microbial diversity within the chicken gut microbiome revealed by metagenomics and culture.</title>
        <authorList>
            <person name="Gilroy R."/>
            <person name="Ravi A."/>
            <person name="Getino M."/>
            <person name="Pursley I."/>
            <person name="Horton D.L."/>
            <person name="Alikhan N.F."/>
            <person name="Baker D."/>
            <person name="Gharbi K."/>
            <person name="Hall N."/>
            <person name="Watson M."/>
            <person name="Adriaenssens E.M."/>
            <person name="Foster-Nyarko E."/>
            <person name="Jarju S."/>
            <person name="Secka A."/>
            <person name="Antonio M."/>
            <person name="Oren A."/>
            <person name="Chaudhuri R.R."/>
            <person name="La Ragione R."/>
            <person name="Hildebrand F."/>
            <person name="Pallen M.J."/>
        </authorList>
    </citation>
    <scope>NUCLEOTIDE SEQUENCE</scope>
    <source>
        <strain evidence="2">CHK154-7741</strain>
    </source>
</reference>
<dbReference type="Proteomes" id="UP000886748">
    <property type="component" value="Unassembled WGS sequence"/>
</dbReference>
<dbReference type="SUPFAM" id="SSF56235">
    <property type="entry name" value="N-terminal nucleophile aminohydrolases (Ntn hydrolases)"/>
    <property type="match status" value="1"/>
</dbReference>
<comment type="caution">
    <text evidence="2">The sequence shown here is derived from an EMBL/GenBank/DDBJ whole genome shotgun (WGS) entry which is preliminary data.</text>
</comment>
<sequence>MCRIGAIKSKKYLHPSKALELMRSQQKGHDNSGFAFVMQDLGGVFENYKDLPILSMACTNEGMHIAEDILHSIGFVRVMQWAPDVHNDIEGLNIEPMPNYVFEVFNYPHSYKYAPKEEKEALLLDTRLKLRKALEQADEGYVYSFWPDVLMLKEIGDPRDIGTYFGLWKENKDFCAKIITAQCRQNTNYDIVRYAAHPFFLQGYTALANGENTFYEKNKLFQKKLHKGYIGFESDSQCFLYTLHYVNKILKWPLKYFKHVITPLPYDEIQARKDSEILLRIKASLAHLEVNGPNSIIAVTPDGTLFTTCDSKKLRPVVVGKTDDTVIITSEVTGVNELMPDRDISQDIYPNEREMVVVDNDLNIERWHQ</sequence>
<reference evidence="2" key="1">
    <citation type="submission" date="2020-10" db="EMBL/GenBank/DDBJ databases">
        <authorList>
            <person name="Gilroy R."/>
        </authorList>
    </citation>
    <scope>NUCLEOTIDE SEQUENCE</scope>
    <source>
        <strain evidence="2">CHK154-7741</strain>
    </source>
</reference>
<dbReference type="InterPro" id="IPR017932">
    <property type="entry name" value="GATase_2_dom"/>
</dbReference>
<feature type="domain" description="Glutamine amidotransferase type-2" evidence="1">
    <location>
        <begin position="2"/>
        <end position="361"/>
    </location>
</feature>
<evidence type="ECO:0000313" key="2">
    <source>
        <dbReference type="EMBL" id="HIU93155.1"/>
    </source>
</evidence>
<accession>A0A9D1N1K3</accession>
<name>A0A9D1N1K3_9CLOT</name>
<evidence type="ECO:0000313" key="3">
    <source>
        <dbReference type="Proteomes" id="UP000886748"/>
    </source>
</evidence>
<organism evidence="2 3">
    <name type="scientific">Candidatus Limenecus avicola</name>
    <dbReference type="NCBI Taxonomy" id="2840847"/>
    <lineage>
        <taxon>Bacteria</taxon>
        <taxon>Bacillati</taxon>
        <taxon>Bacillota</taxon>
        <taxon>Clostridia</taxon>
        <taxon>Eubacteriales</taxon>
        <taxon>Clostridiaceae</taxon>
        <taxon>Clostridiaceae incertae sedis</taxon>
        <taxon>Candidatus Limenecus</taxon>
    </lineage>
</organism>
<dbReference type="AlphaFoldDB" id="A0A9D1N1K3"/>
<protein>
    <submittedName>
        <fullName evidence="2">Glutamate synthase</fullName>
    </submittedName>
</protein>
<evidence type="ECO:0000259" key="1">
    <source>
        <dbReference type="PROSITE" id="PS51278"/>
    </source>
</evidence>
<dbReference type="InterPro" id="IPR029055">
    <property type="entry name" value="Ntn_hydrolases_N"/>
</dbReference>
<dbReference type="PROSITE" id="PS51278">
    <property type="entry name" value="GATASE_TYPE_2"/>
    <property type="match status" value="1"/>
</dbReference>
<proteinExistence type="predicted"/>
<gene>
    <name evidence="2" type="ORF">IAD26_08500</name>
</gene>